<sequence length="347" mass="37095">MARQRRPSLCKHCGKFGTHSEARCNRNPNGRFYGRTFDQIYANSNQSVSRGNKAPVSAALNTSGFVNSSTSMASTSAFRAPRIPYKRPSSGHKANDYDAGFAAGFAAGLAAALKTNTPTAKNATDNPALRPSVPDLSFHSPAGKPPQHEAAARKWGDFAAFESARTANFKTDEGRRQQKEAFAKAVADEERNPSKRTYTETFYQTASNGSLTGPRRVLNKTKATIVHDGTKTTSASSALPTPPVQVLKIEAQTNQSGTSSAIPPHARAQTCAAITQPRVDPAAASSATSNSHADSVAILNSLGPVSSAVPPHIRARIRAEAARQAQRDQEVRDIVKKKNKDQDLKGE</sequence>
<evidence type="ECO:0000313" key="2">
    <source>
        <dbReference type="EMBL" id="KXT03459.1"/>
    </source>
</evidence>
<dbReference type="Proteomes" id="UP000070133">
    <property type="component" value="Unassembled WGS sequence"/>
</dbReference>
<proteinExistence type="predicted"/>
<dbReference type="EMBL" id="LFZN01000030">
    <property type="protein sequence ID" value="KXT03459.1"/>
    <property type="molecule type" value="Genomic_DNA"/>
</dbReference>
<gene>
    <name evidence="2" type="ORF">AC578_1619</name>
</gene>
<evidence type="ECO:0000313" key="3">
    <source>
        <dbReference type="Proteomes" id="UP000070133"/>
    </source>
</evidence>
<keyword evidence="3" id="KW-1185">Reference proteome</keyword>
<name>A0A139HM78_9PEZI</name>
<dbReference type="AlphaFoldDB" id="A0A139HM78"/>
<reference evidence="2 3" key="1">
    <citation type="submission" date="2015-07" db="EMBL/GenBank/DDBJ databases">
        <title>Comparative genomics of the Sigatoka disease complex on banana suggests a link between parallel evolutionary changes in Pseudocercospora fijiensis and Pseudocercospora eumusae and increased virulence on the banana host.</title>
        <authorList>
            <person name="Chang T.-C."/>
            <person name="Salvucci A."/>
            <person name="Crous P.W."/>
            <person name="Stergiopoulos I."/>
        </authorList>
    </citation>
    <scope>NUCLEOTIDE SEQUENCE [LARGE SCALE GENOMIC DNA]</scope>
    <source>
        <strain evidence="2 3">CBS 114824</strain>
    </source>
</reference>
<feature type="region of interest" description="Disordered" evidence="1">
    <location>
        <begin position="319"/>
        <end position="347"/>
    </location>
</feature>
<accession>A0A139HM78</accession>
<organism evidence="2 3">
    <name type="scientific">Pseudocercospora eumusae</name>
    <dbReference type="NCBI Taxonomy" id="321146"/>
    <lineage>
        <taxon>Eukaryota</taxon>
        <taxon>Fungi</taxon>
        <taxon>Dikarya</taxon>
        <taxon>Ascomycota</taxon>
        <taxon>Pezizomycotina</taxon>
        <taxon>Dothideomycetes</taxon>
        <taxon>Dothideomycetidae</taxon>
        <taxon>Mycosphaerellales</taxon>
        <taxon>Mycosphaerellaceae</taxon>
        <taxon>Pseudocercospora</taxon>
    </lineage>
</organism>
<comment type="caution">
    <text evidence="2">The sequence shown here is derived from an EMBL/GenBank/DDBJ whole genome shotgun (WGS) entry which is preliminary data.</text>
</comment>
<evidence type="ECO:0000256" key="1">
    <source>
        <dbReference type="SAM" id="MobiDB-lite"/>
    </source>
</evidence>
<protein>
    <submittedName>
        <fullName evidence="2">Uncharacterized protein</fullName>
    </submittedName>
</protein>
<dbReference type="OrthoDB" id="10540691at2759"/>